<dbReference type="InterPro" id="IPR023614">
    <property type="entry name" value="Porin_dom_sf"/>
</dbReference>
<dbReference type="Proteomes" id="UP000526501">
    <property type="component" value="Unassembled WGS sequence"/>
</dbReference>
<dbReference type="EMBL" id="JACHVC010000005">
    <property type="protein sequence ID" value="MBC2604936.1"/>
    <property type="molecule type" value="Genomic_DNA"/>
</dbReference>
<dbReference type="Gene3D" id="2.40.160.10">
    <property type="entry name" value="Porin"/>
    <property type="match status" value="1"/>
</dbReference>
<gene>
    <name evidence="1" type="ORF">H5P27_02660</name>
</gene>
<name>A0A7X1B3F7_9BACT</name>
<dbReference type="AlphaFoldDB" id="A0A7X1B3F7"/>
<organism evidence="1 2">
    <name type="scientific">Pelagicoccus albus</name>
    <dbReference type="NCBI Taxonomy" id="415222"/>
    <lineage>
        <taxon>Bacteria</taxon>
        <taxon>Pseudomonadati</taxon>
        <taxon>Verrucomicrobiota</taxon>
        <taxon>Opitutia</taxon>
        <taxon>Puniceicoccales</taxon>
        <taxon>Pelagicoccaceae</taxon>
        <taxon>Pelagicoccus</taxon>
    </lineage>
</organism>
<evidence type="ECO:0000313" key="1">
    <source>
        <dbReference type="EMBL" id="MBC2604936.1"/>
    </source>
</evidence>
<reference evidence="1 2" key="1">
    <citation type="submission" date="2020-07" db="EMBL/GenBank/DDBJ databases">
        <authorList>
            <person name="Feng X."/>
        </authorList>
    </citation>
    <scope>NUCLEOTIDE SEQUENCE [LARGE SCALE GENOMIC DNA]</scope>
    <source>
        <strain evidence="1 2">JCM23202</strain>
    </source>
</reference>
<proteinExistence type="predicted"/>
<dbReference type="RefSeq" id="WP_185658826.1">
    <property type="nucleotide sequence ID" value="NZ_CAWPOO010000005.1"/>
</dbReference>
<accession>A0A7X1B3F7</accession>
<evidence type="ECO:0000313" key="2">
    <source>
        <dbReference type="Proteomes" id="UP000526501"/>
    </source>
</evidence>
<comment type="caution">
    <text evidence="1">The sequence shown here is derived from an EMBL/GenBank/DDBJ whole genome shotgun (WGS) entry which is preliminary data.</text>
</comment>
<protein>
    <recommendedName>
        <fullName evidence="3">Alginate export domain-containing protein</fullName>
    </recommendedName>
</protein>
<sequence>MMHINLNAVSRSTVRLLSILGLIAGLVNGLNADDHFDRSVQTSGSVQLLSMERDYGNGVDGSSTSISATVNLDSNLSENLSWHGQYVHVENLQEDGREDAAYWLSNDYTSLLNELYLEYHAEGDSISEVSLKLGRQVAGYDFFPTYKTRHKGQAFGGVSFHGKVLGSVSLDLGHIADFSAWPSRVDGSSSLTSDFASISERLGQTGGDNGVQFIQAKWGQGESFSFSSYGYHVDGYYDTLGLKVNYLLHESEESGAYNVSVHAFQQEGTRSGPFSSQDGRVVELNLNYKKNALSMDLGWTHVGGDSTILNPFRTSFAIDATLLWYTNQFERGTDSAHLKTLYKHKQWTFYGAFIAAQHQDDREETEANAVVKYQFENDIWVAFKGGYGTRDYEASPDQHARDLRLFVGRSF</sequence>
<keyword evidence="2" id="KW-1185">Reference proteome</keyword>
<evidence type="ECO:0008006" key="3">
    <source>
        <dbReference type="Google" id="ProtNLM"/>
    </source>
</evidence>